<proteinExistence type="predicted"/>
<dbReference type="RefSeq" id="WP_110936160.1">
    <property type="nucleotide sequence ID" value="NZ_KZ614146.1"/>
</dbReference>
<feature type="transmembrane region" description="Helical" evidence="1">
    <location>
        <begin position="428"/>
        <end position="446"/>
    </location>
</feature>
<feature type="transmembrane region" description="Helical" evidence="1">
    <location>
        <begin position="248"/>
        <end position="268"/>
    </location>
</feature>
<feature type="transmembrane region" description="Helical" evidence="1">
    <location>
        <begin position="509"/>
        <end position="530"/>
    </location>
</feature>
<name>A0A3A9KF46_9BACI</name>
<sequence>MESEERIIDLEKRVRQLEGDIALLKTKDKPLKSQSMPKLKNEVVTPGVKENKQPRDWEKEIGQVWLPRIFIFILLIGVIWAFRAGTELGLINEYVRVAFGYLASIVLLFFGWKQHLKKHIVLSQVLVGGSIGLMFISTFAMHVLYGFIPLIIAFLLHVLTVGAGLTFSVQLKSQSIGIISSIGASIVPFLLASQEGNLTFFLGYEFIVFLAFIALAFKREFDILYYVVTYGFQFALLAYAIFQVEPDVRLLTGAVVLQHLVLVGMLLIRKQAKESSLFPVLTTAVLTSIWVISSLNTVETNVVLLGLVGLYLILLYLKKEESHKTALFVSSSAIVLFVYFMEMFETSVALLLLVEGLIVILLTGRLKSKLQAVIGAVIYSIGMILTFSMTIFSFFSIETVTWAVLIASLTSLYLLFNDSDYVKRNAVIFAKVFISLLGLVYVSQLAGLTTSDSMMQPMVMSLSWLMYAVLFVAYGFYKNDKITRIFGMALIFFTLAKVILIDIPAVSMAIRAILFLLLGTLGITISRLFYRKAEKTGDSHAPK</sequence>
<feature type="transmembrane region" description="Helical" evidence="1">
    <location>
        <begin position="94"/>
        <end position="112"/>
    </location>
</feature>
<gene>
    <name evidence="2" type="ORF">CR203_03985</name>
</gene>
<evidence type="ECO:0000313" key="2">
    <source>
        <dbReference type="EMBL" id="RKL69201.1"/>
    </source>
</evidence>
<protein>
    <recommendedName>
        <fullName evidence="4">DUF2339 domain-containing protein</fullName>
    </recommendedName>
</protein>
<accession>A0A3A9KF46</accession>
<evidence type="ECO:0000256" key="1">
    <source>
        <dbReference type="SAM" id="Phobius"/>
    </source>
</evidence>
<keyword evidence="1" id="KW-1133">Transmembrane helix</keyword>
<dbReference type="AlphaFoldDB" id="A0A3A9KF46"/>
<keyword evidence="1" id="KW-0812">Transmembrane</keyword>
<keyword evidence="3" id="KW-1185">Reference proteome</keyword>
<reference evidence="2 3" key="1">
    <citation type="submission" date="2017-10" db="EMBL/GenBank/DDBJ databases">
        <title>Bacillus sp. nov., a halophilic bacterium isolated from a Keqin Lake.</title>
        <authorList>
            <person name="Wang H."/>
        </authorList>
    </citation>
    <scope>NUCLEOTIDE SEQUENCE [LARGE SCALE GENOMIC DNA]</scope>
    <source>
        <strain evidence="2 3">KCTC 13187</strain>
    </source>
</reference>
<feature type="transmembrane region" description="Helical" evidence="1">
    <location>
        <begin position="373"/>
        <end position="394"/>
    </location>
</feature>
<dbReference type="InterPro" id="IPR019286">
    <property type="entry name" value="DUF2339_TM"/>
</dbReference>
<feature type="transmembrane region" description="Helical" evidence="1">
    <location>
        <begin position="198"/>
        <end position="217"/>
    </location>
</feature>
<feature type="transmembrane region" description="Helical" evidence="1">
    <location>
        <begin position="484"/>
        <end position="503"/>
    </location>
</feature>
<feature type="transmembrane region" description="Helical" evidence="1">
    <location>
        <begin position="119"/>
        <end position="141"/>
    </location>
</feature>
<dbReference type="PANTHER" id="PTHR38434">
    <property type="entry name" value="BLL2549 PROTEIN"/>
    <property type="match status" value="1"/>
</dbReference>
<organism evidence="2 3">
    <name type="scientific">Salipaludibacillus neizhouensis</name>
    <dbReference type="NCBI Taxonomy" id="885475"/>
    <lineage>
        <taxon>Bacteria</taxon>
        <taxon>Bacillati</taxon>
        <taxon>Bacillota</taxon>
        <taxon>Bacilli</taxon>
        <taxon>Bacillales</taxon>
        <taxon>Bacillaceae</taxon>
    </lineage>
</organism>
<keyword evidence="1" id="KW-0472">Membrane</keyword>
<dbReference type="OrthoDB" id="1805246at2"/>
<feature type="transmembrane region" description="Helical" evidence="1">
    <location>
        <begin position="224"/>
        <end position="242"/>
    </location>
</feature>
<dbReference type="Pfam" id="PF10101">
    <property type="entry name" value="DUF2339"/>
    <property type="match status" value="2"/>
</dbReference>
<dbReference type="Proteomes" id="UP000281498">
    <property type="component" value="Unassembled WGS sequence"/>
</dbReference>
<dbReference type="EMBL" id="PDOE01000001">
    <property type="protein sequence ID" value="RKL69201.1"/>
    <property type="molecule type" value="Genomic_DNA"/>
</dbReference>
<feature type="transmembrane region" description="Helical" evidence="1">
    <location>
        <begin position="275"/>
        <end position="292"/>
    </location>
</feature>
<feature type="transmembrane region" description="Helical" evidence="1">
    <location>
        <begin position="65"/>
        <end position="82"/>
    </location>
</feature>
<evidence type="ECO:0000313" key="3">
    <source>
        <dbReference type="Proteomes" id="UP000281498"/>
    </source>
</evidence>
<dbReference type="PANTHER" id="PTHR38434:SF1">
    <property type="entry name" value="BLL2549 PROTEIN"/>
    <property type="match status" value="1"/>
</dbReference>
<feature type="transmembrane region" description="Helical" evidence="1">
    <location>
        <begin position="324"/>
        <end position="341"/>
    </location>
</feature>
<feature type="transmembrane region" description="Helical" evidence="1">
    <location>
        <begin position="458"/>
        <end position="477"/>
    </location>
</feature>
<feature type="transmembrane region" description="Helical" evidence="1">
    <location>
        <begin position="298"/>
        <end position="317"/>
    </location>
</feature>
<feature type="transmembrane region" description="Helical" evidence="1">
    <location>
        <begin position="176"/>
        <end position="192"/>
    </location>
</feature>
<comment type="caution">
    <text evidence="2">The sequence shown here is derived from an EMBL/GenBank/DDBJ whole genome shotgun (WGS) entry which is preliminary data.</text>
</comment>
<feature type="transmembrane region" description="Helical" evidence="1">
    <location>
        <begin position="347"/>
        <end position="366"/>
    </location>
</feature>
<evidence type="ECO:0008006" key="4">
    <source>
        <dbReference type="Google" id="ProtNLM"/>
    </source>
</evidence>
<feature type="transmembrane region" description="Helical" evidence="1">
    <location>
        <begin position="147"/>
        <end position="169"/>
    </location>
</feature>
<feature type="transmembrane region" description="Helical" evidence="1">
    <location>
        <begin position="400"/>
        <end position="416"/>
    </location>
</feature>